<reference evidence="2" key="1">
    <citation type="journal article" date="2019" name="Int. J. Syst. Evol. Microbiol.">
        <title>The Global Catalogue of Microorganisms (GCM) 10K type strain sequencing project: providing services to taxonomists for standard genome sequencing and annotation.</title>
        <authorList>
            <consortium name="The Broad Institute Genomics Platform"/>
            <consortium name="The Broad Institute Genome Sequencing Center for Infectious Disease"/>
            <person name="Wu L."/>
            <person name="Ma J."/>
        </authorList>
    </citation>
    <scope>NUCLEOTIDE SEQUENCE [LARGE SCALE GENOMIC DNA]</scope>
    <source>
        <strain evidence="2">JCM 17839</strain>
    </source>
</reference>
<dbReference type="RefSeq" id="WP_345189062.1">
    <property type="nucleotide sequence ID" value="NZ_BAABGP010000037.1"/>
</dbReference>
<accession>A0ABP8PWS0</accession>
<organism evidence="1 2">
    <name type="scientific">Microbacterium panaciterrae</name>
    <dbReference type="NCBI Taxonomy" id="985759"/>
    <lineage>
        <taxon>Bacteria</taxon>
        <taxon>Bacillati</taxon>
        <taxon>Actinomycetota</taxon>
        <taxon>Actinomycetes</taxon>
        <taxon>Micrococcales</taxon>
        <taxon>Microbacteriaceae</taxon>
        <taxon>Microbacterium</taxon>
    </lineage>
</organism>
<dbReference type="EMBL" id="BAABGP010000037">
    <property type="protein sequence ID" value="GAA4492490.1"/>
    <property type="molecule type" value="Genomic_DNA"/>
</dbReference>
<sequence>MSAPTNGWPYATVLVDGEITVDEDGENQTCECGNDSQTENWCHATSDGRLSWMTDGSSDPSEFAVCPVCGRVYPNAALFAAQGNTAAAIARYDTLDPAFIKDLTQYNHDAYGDPL</sequence>
<name>A0ABP8PWS0_9MICO</name>
<protein>
    <submittedName>
        <fullName evidence="1">Uncharacterized protein</fullName>
    </submittedName>
</protein>
<keyword evidence="2" id="KW-1185">Reference proteome</keyword>
<evidence type="ECO:0000313" key="1">
    <source>
        <dbReference type="EMBL" id="GAA4492490.1"/>
    </source>
</evidence>
<evidence type="ECO:0000313" key="2">
    <source>
        <dbReference type="Proteomes" id="UP001500731"/>
    </source>
</evidence>
<dbReference type="Proteomes" id="UP001500731">
    <property type="component" value="Unassembled WGS sequence"/>
</dbReference>
<gene>
    <name evidence="1" type="ORF">GCM10023171_37660</name>
</gene>
<proteinExistence type="predicted"/>
<comment type="caution">
    <text evidence="1">The sequence shown here is derived from an EMBL/GenBank/DDBJ whole genome shotgun (WGS) entry which is preliminary data.</text>
</comment>